<protein>
    <submittedName>
        <fullName evidence="13">Uncharacterized protein</fullName>
    </submittedName>
</protein>
<keyword evidence="11" id="KW-1208">Phospholipid metabolism</keyword>
<accession>A0A397DY19</accession>
<evidence type="ECO:0000256" key="3">
    <source>
        <dbReference type="ARBA" id="ARBA00022516"/>
    </source>
</evidence>
<keyword evidence="5 12" id="KW-0812">Transmembrane</keyword>
<reference evidence="13 14" key="1">
    <citation type="submission" date="2018-08" db="EMBL/GenBank/DDBJ databases">
        <title>Aphanomyces genome sequencing and annotation.</title>
        <authorList>
            <person name="Minardi D."/>
            <person name="Oidtmann B."/>
            <person name="Van Der Giezen M."/>
            <person name="Studholme D.J."/>
        </authorList>
    </citation>
    <scope>NUCLEOTIDE SEQUENCE [LARGE SCALE GENOMIC DNA]</scope>
    <source>
        <strain evidence="13 14">SA</strain>
    </source>
</reference>
<dbReference type="GO" id="GO:0005886">
    <property type="term" value="C:plasma membrane"/>
    <property type="evidence" value="ECO:0007669"/>
    <property type="project" value="UniProtKB-SubCell"/>
</dbReference>
<dbReference type="PANTHER" id="PTHR46382">
    <property type="entry name" value="PHOSPHATIDATE CYTIDYLYLTRANSFERASE"/>
    <property type="match status" value="1"/>
</dbReference>
<feature type="transmembrane region" description="Helical" evidence="12">
    <location>
        <begin position="349"/>
        <end position="368"/>
    </location>
</feature>
<dbReference type="Pfam" id="PF01148">
    <property type="entry name" value="CTP_transf_1"/>
    <property type="match status" value="1"/>
</dbReference>
<dbReference type="GO" id="GO:0004605">
    <property type="term" value="F:phosphatidate cytidylyltransferase activity"/>
    <property type="evidence" value="ECO:0007669"/>
    <property type="project" value="TreeGrafter"/>
</dbReference>
<dbReference type="VEuPathDB" id="FungiDB:H257_18340"/>
<dbReference type="AlphaFoldDB" id="A0A397DY19"/>
<comment type="caution">
    <text evidence="13">The sequence shown here is derived from an EMBL/GenBank/DDBJ whole genome shotgun (WGS) entry which is preliminary data.</text>
</comment>
<evidence type="ECO:0000256" key="12">
    <source>
        <dbReference type="SAM" id="Phobius"/>
    </source>
</evidence>
<feature type="transmembrane region" description="Helical" evidence="12">
    <location>
        <begin position="245"/>
        <end position="263"/>
    </location>
</feature>
<keyword evidence="7 12" id="KW-1133">Transmembrane helix</keyword>
<keyword evidence="8" id="KW-0443">Lipid metabolism</keyword>
<evidence type="ECO:0000256" key="5">
    <source>
        <dbReference type="ARBA" id="ARBA00022692"/>
    </source>
</evidence>
<evidence type="ECO:0000313" key="13">
    <source>
        <dbReference type="EMBL" id="RHY72055.1"/>
    </source>
</evidence>
<organism evidence="13 14">
    <name type="scientific">Aphanomyces astaci</name>
    <name type="common">Crayfish plague agent</name>
    <dbReference type="NCBI Taxonomy" id="112090"/>
    <lineage>
        <taxon>Eukaryota</taxon>
        <taxon>Sar</taxon>
        <taxon>Stramenopiles</taxon>
        <taxon>Oomycota</taxon>
        <taxon>Saprolegniomycetes</taxon>
        <taxon>Saprolegniales</taxon>
        <taxon>Verrucalvaceae</taxon>
        <taxon>Aphanomyces</taxon>
    </lineage>
</organism>
<evidence type="ECO:0000256" key="4">
    <source>
        <dbReference type="ARBA" id="ARBA00022679"/>
    </source>
</evidence>
<evidence type="ECO:0000256" key="11">
    <source>
        <dbReference type="ARBA" id="ARBA00023264"/>
    </source>
</evidence>
<evidence type="ECO:0000256" key="6">
    <source>
        <dbReference type="ARBA" id="ARBA00022695"/>
    </source>
</evidence>
<feature type="transmembrane region" description="Helical" evidence="12">
    <location>
        <begin position="270"/>
        <end position="289"/>
    </location>
</feature>
<keyword evidence="3" id="KW-0444">Lipid biosynthesis</keyword>
<comment type="subcellular location">
    <subcellularLocation>
        <location evidence="1">Cell membrane</location>
        <topology evidence="1">Multi-pass membrane protein</topology>
    </subcellularLocation>
</comment>
<dbReference type="Proteomes" id="UP000265716">
    <property type="component" value="Unassembled WGS sequence"/>
</dbReference>
<name>A0A397DY19_APHAT</name>
<feature type="transmembrane region" description="Helical" evidence="12">
    <location>
        <begin position="295"/>
        <end position="312"/>
    </location>
</feature>
<evidence type="ECO:0000256" key="8">
    <source>
        <dbReference type="ARBA" id="ARBA00023098"/>
    </source>
</evidence>
<keyword evidence="9 12" id="KW-0472">Membrane</keyword>
<evidence type="ECO:0000313" key="14">
    <source>
        <dbReference type="Proteomes" id="UP000265716"/>
    </source>
</evidence>
<evidence type="ECO:0000256" key="7">
    <source>
        <dbReference type="ARBA" id="ARBA00022989"/>
    </source>
</evidence>
<keyword evidence="2" id="KW-1003">Cell membrane</keyword>
<evidence type="ECO:0000256" key="10">
    <source>
        <dbReference type="ARBA" id="ARBA00023209"/>
    </source>
</evidence>
<evidence type="ECO:0000256" key="9">
    <source>
        <dbReference type="ARBA" id="ARBA00023136"/>
    </source>
</evidence>
<keyword evidence="4" id="KW-0808">Transferase</keyword>
<dbReference type="GO" id="GO:0016024">
    <property type="term" value="P:CDP-diacylglycerol biosynthetic process"/>
    <property type="evidence" value="ECO:0007669"/>
    <property type="project" value="TreeGrafter"/>
</dbReference>
<evidence type="ECO:0000256" key="1">
    <source>
        <dbReference type="ARBA" id="ARBA00004651"/>
    </source>
</evidence>
<evidence type="ECO:0000256" key="2">
    <source>
        <dbReference type="ARBA" id="ARBA00022475"/>
    </source>
</evidence>
<sequence>MALAAESTLGSALEAVDITLKDDDVLYAKHILDAERHRERAQAMARAEHQARSVENAYKRSVHDAMVQYERECAQLKKTMVDDILAELKLLRDNRDGVSLVRKGLARSARSSRANVTYTEEPDIDSVQTLASSSAAEFTTINLSVTSPSPSDNDDDMDTRDAAAVDSADVVMAAPATPPPATSSFSCMTLFSSNFVPRVLSASVLAPSVIYFIYTGSNTAVLTLGAAVVSISLFEFSWLSLPGTLSILFAASAMGVVYALMLARSVHEPIFLIHVGASALIAGVCAGLTPTSFDAAVLLVQVVAFSMAVLNSRFCRGRPNTNCFLLLDSATAMSIVFVPMAVLRMHQHAHVVSAAICLDLVGLLYIPITFRMLMSELGYTPSGQEIAMRYLFIVWGCDTGAYVTGKLLTKRKYKFSRRSKLAPLISPKKDVEGTVGGVALAVAASCVANAGFVVDRQRYKIANDMVFLSNKDQLWLLEAISRGLAKSP</sequence>
<dbReference type="EMBL" id="QUTC01002997">
    <property type="protein sequence ID" value="RHY72055.1"/>
    <property type="molecule type" value="Genomic_DNA"/>
</dbReference>
<dbReference type="PANTHER" id="PTHR46382:SF1">
    <property type="entry name" value="PHOSPHATIDATE CYTIDYLYLTRANSFERASE"/>
    <property type="match status" value="1"/>
</dbReference>
<gene>
    <name evidence="13" type="ORF">DYB38_005049</name>
</gene>
<keyword evidence="6" id="KW-0548">Nucleotidyltransferase</keyword>
<dbReference type="VEuPathDB" id="FungiDB:H257_18342"/>
<keyword evidence="10" id="KW-0594">Phospholipid biosynthesis</keyword>
<proteinExistence type="predicted"/>